<sequence length="547" mass="62927">MRLWPGKPYPLGATWDGMGVNFAIFSECADKVELCLFDSPGSIKETVRITIPEYTDQVWHVYLPDIRPGQLYGYRIYGPYEPKNGLRFNHHKVLVDPYARYIVRADRWHESWFDYDRKTYREKGELVPDLRDNAFCAPLSVVVDDAFTWKEDPRPETPWNQTIIYETHVKGLTILHPQVPKKVKGTYLGIASDPVIKHLKSLGVTAVELMPIHQHVDEYHLVQKGLTNYWGYNSIGFFAPDARYAVSDPVREFKTMVKILHHHGIEVIIDVVFNHTAEGNHLGPTLCFRGIDNPAYYRLEKADKTRYVDFSGCGNSLNMRHPRVLQLIMDSLRYWILEMHVDGFRFDLASALARGLYEVDQLSAFFNIIHQDPVISRVKLIAEPWDLGEGGYQVGNFPVLWAEWNGKYRDAVRSFWNYPAPRHMREMATRLAGSSDLYEKSGKKPYASINFVTCHDGFTLHDLVSYNEKHNEINGEGNRDGENNNISYNHGIEGPTDNPDIIALRYRQKRNFMTTLMFSIGVPMILGGDELGRTQQGNNNAYCQDNE</sequence>
<dbReference type="Gene3D" id="3.20.20.80">
    <property type="entry name" value="Glycosidases"/>
    <property type="match status" value="1"/>
</dbReference>
<dbReference type="InterPro" id="IPR011837">
    <property type="entry name" value="Glycogen_debranch_GlgX"/>
</dbReference>
<keyword evidence="2" id="KW-0378">Hydrolase</keyword>
<dbReference type="SUPFAM" id="SSF51445">
    <property type="entry name" value="(Trans)glycosidases"/>
    <property type="match status" value="1"/>
</dbReference>
<dbReference type="GO" id="GO:0004135">
    <property type="term" value="F:amylo-alpha-1,6-glucosidase activity"/>
    <property type="evidence" value="ECO:0007669"/>
    <property type="project" value="InterPro"/>
</dbReference>
<dbReference type="GO" id="GO:0005980">
    <property type="term" value="P:glycogen catabolic process"/>
    <property type="evidence" value="ECO:0007669"/>
    <property type="project" value="InterPro"/>
</dbReference>
<dbReference type="Gene3D" id="2.60.40.10">
    <property type="entry name" value="Immunoglobulins"/>
    <property type="match status" value="1"/>
</dbReference>
<feature type="region of interest" description="Disordered" evidence="4">
    <location>
        <begin position="471"/>
        <end position="492"/>
    </location>
</feature>
<dbReference type="AlphaFoldDB" id="A0A7C0WVG6"/>
<reference evidence="6" key="1">
    <citation type="journal article" date="2020" name="mSystems">
        <title>Genome- and Community-Level Interaction Insights into Carbon Utilization and Element Cycling Functions of Hydrothermarchaeota in Hydrothermal Sediment.</title>
        <authorList>
            <person name="Zhou Z."/>
            <person name="Liu Y."/>
            <person name="Xu W."/>
            <person name="Pan J."/>
            <person name="Luo Z.H."/>
            <person name="Li M."/>
        </authorList>
    </citation>
    <scope>NUCLEOTIDE SEQUENCE [LARGE SCALE GENOMIC DNA]</scope>
    <source>
        <strain evidence="6">HyVt-19</strain>
    </source>
</reference>
<feature type="domain" description="Glycosyl hydrolase family 13 catalytic" evidence="5">
    <location>
        <begin position="141"/>
        <end position="546"/>
    </location>
</feature>
<proteinExistence type="inferred from homology"/>
<keyword evidence="3" id="KW-0326">Glycosidase</keyword>
<gene>
    <name evidence="6" type="primary">glgX</name>
    <name evidence="6" type="ORF">ENG14_05855</name>
</gene>
<dbReference type="InterPro" id="IPR014756">
    <property type="entry name" value="Ig_E-set"/>
</dbReference>
<protein>
    <submittedName>
        <fullName evidence="6">Glycogen debranching enzyme GlgX</fullName>
    </submittedName>
</protein>
<accession>A0A7C0WVG6</accession>
<dbReference type="Pfam" id="PF00128">
    <property type="entry name" value="Alpha-amylase"/>
    <property type="match status" value="1"/>
</dbReference>
<organism evidence="6">
    <name type="scientific">Thermodesulforhabdus norvegica</name>
    <dbReference type="NCBI Taxonomy" id="39841"/>
    <lineage>
        <taxon>Bacteria</taxon>
        <taxon>Pseudomonadati</taxon>
        <taxon>Thermodesulfobacteriota</taxon>
        <taxon>Syntrophobacteria</taxon>
        <taxon>Syntrophobacterales</taxon>
        <taxon>Thermodesulforhabdaceae</taxon>
        <taxon>Thermodesulforhabdus</taxon>
    </lineage>
</organism>
<evidence type="ECO:0000256" key="4">
    <source>
        <dbReference type="SAM" id="MobiDB-lite"/>
    </source>
</evidence>
<dbReference type="InterPro" id="IPR004193">
    <property type="entry name" value="Glyco_hydro_13_N"/>
</dbReference>
<dbReference type="EMBL" id="DQZW01000275">
    <property type="protein sequence ID" value="HDL90410.1"/>
    <property type="molecule type" value="Genomic_DNA"/>
</dbReference>
<dbReference type="NCBIfam" id="TIGR02100">
    <property type="entry name" value="glgX_debranch"/>
    <property type="match status" value="1"/>
</dbReference>
<name>A0A7C0WVG6_9BACT</name>
<comment type="caution">
    <text evidence="6">The sequence shown here is derived from an EMBL/GenBank/DDBJ whole genome shotgun (WGS) entry which is preliminary data.</text>
</comment>
<dbReference type="SMART" id="SM00642">
    <property type="entry name" value="Aamy"/>
    <property type="match status" value="1"/>
</dbReference>
<dbReference type="InterPro" id="IPR006047">
    <property type="entry name" value="GH13_cat_dom"/>
</dbReference>
<dbReference type="CDD" id="cd11326">
    <property type="entry name" value="AmyAc_Glg_debranch"/>
    <property type="match status" value="1"/>
</dbReference>
<evidence type="ECO:0000256" key="1">
    <source>
        <dbReference type="ARBA" id="ARBA00008061"/>
    </source>
</evidence>
<dbReference type="SUPFAM" id="SSF81296">
    <property type="entry name" value="E set domains"/>
    <property type="match status" value="1"/>
</dbReference>
<feature type="compositionally biased region" description="Basic and acidic residues" evidence="4">
    <location>
        <begin position="471"/>
        <end position="482"/>
    </location>
</feature>
<evidence type="ECO:0000259" key="5">
    <source>
        <dbReference type="SMART" id="SM00642"/>
    </source>
</evidence>
<dbReference type="Proteomes" id="UP000886355">
    <property type="component" value="Unassembled WGS sequence"/>
</dbReference>
<dbReference type="CDD" id="cd02856">
    <property type="entry name" value="E_set_GDE_Isoamylase_N"/>
    <property type="match status" value="1"/>
</dbReference>
<dbReference type="InterPro" id="IPR044505">
    <property type="entry name" value="GlgX_Isoamylase_N_E_set"/>
</dbReference>
<comment type="similarity">
    <text evidence="1">Belongs to the glycosyl hydrolase 13 family.</text>
</comment>
<evidence type="ECO:0000313" key="6">
    <source>
        <dbReference type="EMBL" id="HDL90410.1"/>
    </source>
</evidence>
<feature type="non-terminal residue" evidence="6">
    <location>
        <position position="547"/>
    </location>
</feature>
<evidence type="ECO:0000256" key="3">
    <source>
        <dbReference type="ARBA" id="ARBA00023295"/>
    </source>
</evidence>
<evidence type="ECO:0000256" key="2">
    <source>
        <dbReference type="ARBA" id="ARBA00022801"/>
    </source>
</evidence>
<dbReference type="PANTHER" id="PTHR43002">
    <property type="entry name" value="GLYCOGEN DEBRANCHING ENZYME"/>
    <property type="match status" value="1"/>
</dbReference>
<dbReference type="Pfam" id="PF02922">
    <property type="entry name" value="CBM_48"/>
    <property type="match status" value="1"/>
</dbReference>
<dbReference type="InterPro" id="IPR013783">
    <property type="entry name" value="Ig-like_fold"/>
</dbReference>
<dbReference type="InterPro" id="IPR017853">
    <property type="entry name" value="GH"/>
</dbReference>